<evidence type="ECO:0000313" key="3">
    <source>
        <dbReference type="WBParaSite" id="HCON_00109570-00002"/>
    </source>
</evidence>
<evidence type="ECO:0000256" key="1">
    <source>
        <dbReference type="SAM" id="SignalP"/>
    </source>
</evidence>
<reference evidence="3" key="1">
    <citation type="submission" date="2020-12" db="UniProtKB">
        <authorList>
            <consortium name="WormBaseParasite"/>
        </authorList>
    </citation>
    <scope>IDENTIFICATION</scope>
    <source>
        <strain evidence="3">MHco3</strain>
    </source>
</reference>
<protein>
    <submittedName>
        <fullName evidence="3">Phosphatidylethanolamine-binding protein</fullName>
    </submittedName>
</protein>
<evidence type="ECO:0000313" key="2">
    <source>
        <dbReference type="Proteomes" id="UP000025227"/>
    </source>
</evidence>
<keyword evidence="2" id="KW-1185">Reference proteome</keyword>
<dbReference type="SUPFAM" id="SSF49777">
    <property type="entry name" value="PEBP-like"/>
    <property type="match status" value="1"/>
</dbReference>
<dbReference type="CDD" id="cd00866">
    <property type="entry name" value="PEBP_euk"/>
    <property type="match status" value="1"/>
</dbReference>
<dbReference type="InterPro" id="IPR008914">
    <property type="entry name" value="PEBP"/>
</dbReference>
<dbReference type="Proteomes" id="UP000025227">
    <property type="component" value="Unplaced"/>
</dbReference>
<dbReference type="PANTHER" id="PTHR11362:SF82">
    <property type="entry name" value="PHOSPHATIDYLETHANOLAMINE-BINDING PROTEIN 4"/>
    <property type="match status" value="1"/>
</dbReference>
<dbReference type="WBParaSite" id="HCON_00109570-00002">
    <property type="protein sequence ID" value="HCON_00109570-00002"/>
    <property type="gene ID" value="HCON_00109570"/>
</dbReference>
<feature type="chain" id="PRO_5029798430" evidence="1">
    <location>
        <begin position="20"/>
        <end position="172"/>
    </location>
</feature>
<keyword evidence="1" id="KW-0732">Signal</keyword>
<feature type="signal peptide" evidence="1">
    <location>
        <begin position="1"/>
        <end position="19"/>
    </location>
</feature>
<proteinExistence type="predicted"/>
<dbReference type="AlphaFoldDB" id="A0A7I4YKS9"/>
<dbReference type="Pfam" id="PF01161">
    <property type="entry name" value="PBP"/>
    <property type="match status" value="1"/>
</dbReference>
<dbReference type="Gene3D" id="3.90.280.10">
    <property type="entry name" value="PEBP-like"/>
    <property type="match status" value="1"/>
</dbReference>
<sequence length="172" mass="19190">MKIWFLTLSLVLLSQRVFCTIEGIIRSGFPELHVTYDGSHKASFGNDISPSTASSKPSLSWNAEPEALYTVIMVDLDAPSKKDPSLSEFLHWLVVNIHGQSINSGHELASYRGPRPPVGSGPHRYYFLVFKQKNPIPRKDVESRPRFDALAFARQNGMGDPIAGNFFKAQND</sequence>
<name>A0A7I4YKS9_HAECO</name>
<dbReference type="OMA" id="YKQRDYT"/>
<accession>A0A7I4YKS9</accession>
<organism evidence="2 3">
    <name type="scientific">Haemonchus contortus</name>
    <name type="common">Barber pole worm</name>
    <dbReference type="NCBI Taxonomy" id="6289"/>
    <lineage>
        <taxon>Eukaryota</taxon>
        <taxon>Metazoa</taxon>
        <taxon>Ecdysozoa</taxon>
        <taxon>Nematoda</taxon>
        <taxon>Chromadorea</taxon>
        <taxon>Rhabditida</taxon>
        <taxon>Rhabditina</taxon>
        <taxon>Rhabditomorpha</taxon>
        <taxon>Strongyloidea</taxon>
        <taxon>Trichostrongylidae</taxon>
        <taxon>Haemonchus</taxon>
    </lineage>
</organism>
<dbReference type="InterPro" id="IPR035810">
    <property type="entry name" value="PEBP_euk"/>
</dbReference>
<dbReference type="OrthoDB" id="6700855at2759"/>
<dbReference type="PANTHER" id="PTHR11362">
    <property type="entry name" value="PHOSPHATIDYLETHANOLAMINE-BINDING PROTEIN"/>
    <property type="match status" value="1"/>
</dbReference>
<dbReference type="InterPro" id="IPR036610">
    <property type="entry name" value="PEBP-like_sf"/>
</dbReference>